<keyword evidence="3" id="KW-1185">Reference proteome</keyword>
<organism evidence="2 3">
    <name type="scientific">Oceanobacillus profundus</name>
    <dbReference type="NCBI Taxonomy" id="372463"/>
    <lineage>
        <taxon>Bacteria</taxon>
        <taxon>Bacillati</taxon>
        <taxon>Bacillota</taxon>
        <taxon>Bacilli</taxon>
        <taxon>Bacillales</taxon>
        <taxon>Bacillaceae</taxon>
        <taxon>Oceanobacillus</taxon>
    </lineage>
</organism>
<dbReference type="OrthoDB" id="147801at2"/>
<dbReference type="EMBL" id="QWEH01000024">
    <property type="protein sequence ID" value="RHW29518.1"/>
    <property type="molecule type" value="Genomic_DNA"/>
</dbReference>
<feature type="coiled-coil region" evidence="1">
    <location>
        <begin position="6"/>
        <end position="40"/>
    </location>
</feature>
<gene>
    <name evidence="2" type="ORF">D1B32_21850</name>
</gene>
<proteinExistence type="predicted"/>
<evidence type="ECO:0000313" key="2">
    <source>
        <dbReference type="EMBL" id="RHW29518.1"/>
    </source>
</evidence>
<dbReference type="Proteomes" id="UP000285456">
    <property type="component" value="Unassembled WGS sequence"/>
</dbReference>
<reference evidence="2 3" key="1">
    <citation type="journal article" date="2007" name="Int. J. Syst. Evol. Microbiol.">
        <title>Oceanobacillus profundus sp. nov., isolated from a deep-sea sediment core.</title>
        <authorList>
            <person name="Kim Y.G."/>
            <person name="Choi D.H."/>
            <person name="Hyun S."/>
            <person name="Cho B.C."/>
        </authorList>
    </citation>
    <scope>NUCLEOTIDE SEQUENCE [LARGE SCALE GENOMIC DNA]</scope>
    <source>
        <strain evidence="2 3">DSM 18246</strain>
    </source>
</reference>
<dbReference type="PANTHER" id="PTHR38433:SF1">
    <property type="entry name" value="DUF1641 DOMAIN-CONTAINING PROTEIN"/>
    <property type="match status" value="1"/>
</dbReference>
<protein>
    <submittedName>
        <fullName evidence="2">DUF1641 domain-containing protein</fullName>
    </submittedName>
</protein>
<keyword evidence="1" id="KW-0175">Coiled coil</keyword>
<dbReference type="RefSeq" id="WP_095313788.1">
    <property type="nucleotide sequence ID" value="NZ_PHUT01000024.1"/>
</dbReference>
<accession>A0A417Y9Y7</accession>
<name>A0A417Y9Y7_9BACI</name>
<evidence type="ECO:0000256" key="1">
    <source>
        <dbReference type="SAM" id="Coils"/>
    </source>
</evidence>
<sequence length="163" mass="18460">MARAIRQIEKKQLSEEEERAQDLQAIIKQIAENREAIEDTLIILKELHDFGVLDMLKGLLRTREKVGAIAVEQLNQTGMHNIIKNGMSTIQLLSDMDSDQIKTIFNGVNKGLERMAETSNYNENIGLWNLYKSTKDIEVRNSLNAMIQFLSGMGEGLSQKHTS</sequence>
<dbReference type="AlphaFoldDB" id="A0A417Y9Y7"/>
<evidence type="ECO:0000313" key="3">
    <source>
        <dbReference type="Proteomes" id="UP000285456"/>
    </source>
</evidence>
<dbReference type="PANTHER" id="PTHR38433">
    <property type="match status" value="1"/>
</dbReference>
<comment type="caution">
    <text evidence="2">The sequence shown here is derived from an EMBL/GenBank/DDBJ whole genome shotgun (WGS) entry which is preliminary data.</text>
</comment>